<dbReference type="InterPro" id="IPR003423">
    <property type="entry name" value="OMP_efflux"/>
</dbReference>
<dbReference type="PANTHER" id="PTHR30203:SF24">
    <property type="entry name" value="BLR4935 PROTEIN"/>
    <property type="match status" value="1"/>
</dbReference>
<feature type="signal peptide" evidence="2">
    <location>
        <begin position="1"/>
        <end position="25"/>
    </location>
</feature>
<name>A0ABP8V7W5_9GAMM</name>
<dbReference type="Pfam" id="PF02321">
    <property type="entry name" value="OEP"/>
    <property type="match status" value="1"/>
</dbReference>
<keyword evidence="2" id="KW-0732">Signal</keyword>
<evidence type="ECO:0000313" key="4">
    <source>
        <dbReference type="Proteomes" id="UP001500604"/>
    </source>
</evidence>
<sequence>MFFLRRFFAALNRNPLWLAWWSVFAMSASGSPLSLTVAEQQALSSDAGTQALQAKARAFSEQAVAAGSWADPKLSIGTMNLPGDNLDPFDQGMLELKLEQMLPRGDNAAILRRKGELQEAAASQQADDRRLSVVRDVRLAWLDAWYWQQSLQQLRQDRYLFESLVTVTESMYSQGRKTQQDVLQAEVVLSRLDDRMATAAASANESRVRLARWLYQQPVVSVSEALPTLPALPAITDQALLSHPQVQVADLAIDQSDQDVALARESYKPQWGVELTYGREQSDMGGMGIDNRDRFSAMVMLDIPLFTGNRQDRQLSASQYRREASTAARLNTLQQLQGTLQAEAARYNGLKDRLALYRTQILPTVTRQADAALKAYQADTADFTSVIQAYQSRLDLTLAYKRLQADTRQSEARLHYLLPVNSQPLSDEKKER</sequence>
<evidence type="ECO:0000313" key="3">
    <source>
        <dbReference type="EMBL" id="GAA4651886.1"/>
    </source>
</evidence>
<comment type="similarity">
    <text evidence="1">Belongs to the outer membrane factor (OMF) (TC 1.B.17) family.</text>
</comment>
<evidence type="ECO:0000256" key="1">
    <source>
        <dbReference type="ARBA" id="ARBA00007613"/>
    </source>
</evidence>
<dbReference type="PANTHER" id="PTHR30203">
    <property type="entry name" value="OUTER MEMBRANE CATION EFFLUX PROTEIN"/>
    <property type="match status" value="1"/>
</dbReference>
<dbReference type="SUPFAM" id="SSF56954">
    <property type="entry name" value="Outer membrane efflux proteins (OEP)"/>
    <property type="match status" value="1"/>
</dbReference>
<feature type="chain" id="PRO_5045790268" evidence="2">
    <location>
        <begin position="26"/>
        <end position="432"/>
    </location>
</feature>
<comment type="caution">
    <text evidence="3">The sequence shown here is derived from an EMBL/GenBank/DDBJ whole genome shotgun (WGS) entry which is preliminary data.</text>
</comment>
<accession>A0ABP8V7W5</accession>
<reference evidence="4" key="1">
    <citation type="journal article" date="2019" name="Int. J. Syst. Evol. Microbiol.">
        <title>The Global Catalogue of Microorganisms (GCM) 10K type strain sequencing project: providing services to taxonomists for standard genome sequencing and annotation.</title>
        <authorList>
            <consortium name="The Broad Institute Genomics Platform"/>
            <consortium name="The Broad Institute Genome Sequencing Center for Infectious Disease"/>
            <person name="Wu L."/>
            <person name="Ma J."/>
        </authorList>
    </citation>
    <scope>NUCLEOTIDE SEQUENCE [LARGE SCALE GENOMIC DNA]</scope>
    <source>
        <strain evidence="4">JCM 17805</strain>
    </source>
</reference>
<organism evidence="3 4">
    <name type="scientific">Kistimonas scapharcae</name>
    <dbReference type="NCBI Taxonomy" id="1036133"/>
    <lineage>
        <taxon>Bacteria</taxon>
        <taxon>Pseudomonadati</taxon>
        <taxon>Pseudomonadota</taxon>
        <taxon>Gammaproteobacteria</taxon>
        <taxon>Oceanospirillales</taxon>
        <taxon>Endozoicomonadaceae</taxon>
        <taxon>Kistimonas</taxon>
    </lineage>
</organism>
<dbReference type="Proteomes" id="UP001500604">
    <property type="component" value="Unassembled WGS sequence"/>
</dbReference>
<dbReference type="EMBL" id="BAABFL010000465">
    <property type="protein sequence ID" value="GAA4651886.1"/>
    <property type="molecule type" value="Genomic_DNA"/>
</dbReference>
<protein>
    <submittedName>
        <fullName evidence="3">TolC family protein</fullName>
    </submittedName>
</protein>
<proteinExistence type="inferred from homology"/>
<keyword evidence="4" id="KW-1185">Reference proteome</keyword>
<dbReference type="InterPro" id="IPR010131">
    <property type="entry name" value="MdtP/NodT-like"/>
</dbReference>
<gene>
    <name evidence="3" type="ORF">GCM10023116_41700</name>
</gene>
<dbReference type="RefSeq" id="WP_345198350.1">
    <property type="nucleotide sequence ID" value="NZ_BAABFL010000465.1"/>
</dbReference>
<dbReference type="Gene3D" id="1.20.1600.10">
    <property type="entry name" value="Outer membrane efflux proteins (OEP)"/>
    <property type="match status" value="1"/>
</dbReference>
<evidence type="ECO:0000256" key="2">
    <source>
        <dbReference type="SAM" id="SignalP"/>
    </source>
</evidence>